<sequence length="106" mass="11955">MRRTTGEPATGSGRLRVVWSRVWERTQPGKLWTNQRGPADPGPPLEATCQRQNSSNERWRKVPSDYSHSPSRHVDDRVGGQLQTRAPPTTLLDDSDALIRKPARQS</sequence>
<gene>
    <name evidence="2" type="ORF">PLEPLA_LOCUS22494</name>
</gene>
<evidence type="ECO:0000313" key="3">
    <source>
        <dbReference type="Proteomes" id="UP001153269"/>
    </source>
</evidence>
<feature type="region of interest" description="Disordered" evidence="1">
    <location>
        <begin position="26"/>
        <end position="106"/>
    </location>
</feature>
<dbReference type="Proteomes" id="UP001153269">
    <property type="component" value="Unassembled WGS sequence"/>
</dbReference>
<keyword evidence="3" id="KW-1185">Reference proteome</keyword>
<comment type="caution">
    <text evidence="2">The sequence shown here is derived from an EMBL/GenBank/DDBJ whole genome shotgun (WGS) entry which is preliminary data.</text>
</comment>
<name>A0A9N7YP95_PLEPL</name>
<evidence type="ECO:0000313" key="2">
    <source>
        <dbReference type="EMBL" id="CAB1434448.1"/>
    </source>
</evidence>
<evidence type="ECO:0000256" key="1">
    <source>
        <dbReference type="SAM" id="MobiDB-lite"/>
    </source>
</evidence>
<dbReference type="EMBL" id="CADEAL010001667">
    <property type="protein sequence ID" value="CAB1434448.1"/>
    <property type="molecule type" value="Genomic_DNA"/>
</dbReference>
<organism evidence="2 3">
    <name type="scientific">Pleuronectes platessa</name>
    <name type="common">European plaice</name>
    <dbReference type="NCBI Taxonomy" id="8262"/>
    <lineage>
        <taxon>Eukaryota</taxon>
        <taxon>Metazoa</taxon>
        <taxon>Chordata</taxon>
        <taxon>Craniata</taxon>
        <taxon>Vertebrata</taxon>
        <taxon>Euteleostomi</taxon>
        <taxon>Actinopterygii</taxon>
        <taxon>Neopterygii</taxon>
        <taxon>Teleostei</taxon>
        <taxon>Neoteleostei</taxon>
        <taxon>Acanthomorphata</taxon>
        <taxon>Carangaria</taxon>
        <taxon>Pleuronectiformes</taxon>
        <taxon>Pleuronectoidei</taxon>
        <taxon>Pleuronectidae</taxon>
        <taxon>Pleuronectes</taxon>
    </lineage>
</organism>
<protein>
    <submittedName>
        <fullName evidence="2">Uncharacterized protein</fullName>
    </submittedName>
</protein>
<proteinExistence type="predicted"/>
<dbReference type="AlphaFoldDB" id="A0A9N7YP95"/>
<reference evidence="2" key="1">
    <citation type="submission" date="2020-03" db="EMBL/GenBank/DDBJ databases">
        <authorList>
            <person name="Weist P."/>
        </authorList>
    </citation>
    <scope>NUCLEOTIDE SEQUENCE</scope>
</reference>
<accession>A0A9N7YP95</accession>